<accession>A0A1J5QQ26</accession>
<proteinExistence type="predicted"/>
<evidence type="ECO:0000313" key="1">
    <source>
        <dbReference type="EMBL" id="OIQ78053.1"/>
    </source>
</evidence>
<dbReference type="EMBL" id="MLJW01001480">
    <property type="protein sequence ID" value="OIQ78053.1"/>
    <property type="molecule type" value="Genomic_DNA"/>
</dbReference>
<organism evidence="1">
    <name type="scientific">mine drainage metagenome</name>
    <dbReference type="NCBI Taxonomy" id="410659"/>
    <lineage>
        <taxon>unclassified sequences</taxon>
        <taxon>metagenomes</taxon>
        <taxon>ecological metagenomes</taxon>
    </lineage>
</organism>
<evidence type="ECO:0008006" key="2">
    <source>
        <dbReference type="Google" id="ProtNLM"/>
    </source>
</evidence>
<gene>
    <name evidence="1" type="ORF">GALL_402430</name>
</gene>
<reference evidence="1" key="1">
    <citation type="submission" date="2016-10" db="EMBL/GenBank/DDBJ databases">
        <title>Sequence of Gallionella enrichment culture.</title>
        <authorList>
            <person name="Poehlein A."/>
            <person name="Muehling M."/>
            <person name="Daniel R."/>
        </authorList>
    </citation>
    <scope>NUCLEOTIDE SEQUENCE</scope>
</reference>
<name>A0A1J5QQ26_9ZZZZ</name>
<protein>
    <recommendedName>
        <fullName evidence="2">TadE-like protein</fullName>
    </recommendedName>
</protein>
<sequence>MLAPLALLIAGMLQIGLMSHSHDVLVSVASDAARATAISGDRQSARSLVEDRGSRALRGVAIETVRIQRETLGGLDEVVVELKAVFPGFSIFGIRGVGALGHAVAER</sequence>
<comment type="caution">
    <text evidence="1">The sequence shown here is derived from an EMBL/GenBank/DDBJ whole genome shotgun (WGS) entry which is preliminary data.</text>
</comment>
<dbReference type="AlphaFoldDB" id="A0A1J5QQ26"/>